<keyword evidence="3 4" id="KW-0326">Glycosidase</keyword>
<reference evidence="5" key="2">
    <citation type="submission" date="2023-06" db="EMBL/GenBank/DDBJ databases">
        <authorList>
            <person name="Ma L."/>
            <person name="Liu K.-W."/>
            <person name="Li Z."/>
            <person name="Hsiao Y.-Y."/>
            <person name="Qi Y."/>
            <person name="Fu T."/>
            <person name="Tang G."/>
            <person name="Zhang D."/>
            <person name="Sun W.-H."/>
            <person name="Liu D.-K."/>
            <person name="Li Y."/>
            <person name="Chen G.-Z."/>
            <person name="Liu X.-D."/>
            <person name="Liao X.-Y."/>
            <person name="Jiang Y.-T."/>
            <person name="Yu X."/>
            <person name="Hao Y."/>
            <person name="Huang J."/>
            <person name="Zhao X.-W."/>
            <person name="Ke S."/>
            <person name="Chen Y.-Y."/>
            <person name="Wu W.-L."/>
            <person name="Hsu J.-L."/>
            <person name="Lin Y.-F."/>
            <person name="Huang M.-D."/>
            <person name="Li C.-Y."/>
            <person name="Huang L."/>
            <person name="Wang Z.-W."/>
            <person name="Zhao X."/>
            <person name="Zhong W.-Y."/>
            <person name="Peng D.-H."/>
            <person name="Ahmad S."/>
            <person name="Lan S."/>
            <person name="Zhang J.-S."/>
            <person name="Tsai W.-C."/>
            <person name="Van De Peer Y."/>
            <person name="Liu Z.-J."/>
        </authorList>
    </citation>
    <scope>NUCLEOTIDE SEQUENCE</scope>
    <source>
        <strain evidence="5">SCP</strain>
        <tissue evidence="5">Leaves</tissue>
    </source>
</reference>
<comment type="similarity">
    <text evidence="1 4">Belongs to the glycosyl hydrolase 28 family.</text>
</comment>
<reference evidence="5" key="1">
    <citation type="journal article" date="2023" name="Nat. Commun.">
        <title>Diploid and tetraploid genomes of Acorus and the evolution of monocots.</title>
        <authorList>
            <person name="Ma L."/>
            <person name="Liu K.W."/>
            <person name="Li Z."/>
            <person name="Hsiao Y.Y."/>
            <person name="Qi Y."/>
            <person name="Fu T."/>
            <person name="Tang G.D."/>
            <person name="Zhang D."/>
            <person name="Sun W.H."/>
            <person name="Liu D.K."/>
            <person name="Li Y."/>
            <person name="Chen G.Z."/>
            <person name="Liu X.D."/>
            <person name="Liao X.Y."/>
            <person name="Jiang Y.T."/>
            <person name="Yu X."/>
            <person name="Hao Y."/>
            <person name="Huang J."/>
            <person name="Zhao X.W."/>
            <person name="Ke S."/>
            <person name="Chen Y.Y."/>
            <person name="Wu W.L."/>
            <person name="Hsu J.L."/>
            <person name="Lin Y.F."/>
            <person name="Huang M.D."/>
            <person name="Li C.Y."/>
            <person name="Huang L."/>
            <person name="Wang Z.W."/>
            <person name="Zhao X."/>
            <person name="Zhong W.Y."/>
            <person name="Peng D.H."/>
            <person name="Ahmad S."/>
            <person name="Lan S."/>
            <person name="Zhang J.S."/>
            <person name="Tsai W.C."/>
            <person name="Van de Peer Y."/>
            <person name="Liu Z.J."/>
        </authorList>
    </citation>
    <scope>NUCLEOTIDE SEQUENCE</scope>
    <source>
        <strain evidence="5">SCP</strain>
    </source>
</reference>
<dbReference type="SUPFAM" id="SSF51126">
    <property type="entry name" value="Pectin lyase-like"/>
    <property type="match status" value="1"/>
</dbReference>
<comment type="caution">
    <text evidence="5">The sequence shown here is derived from an EMBL/GenBank/DDBJ whole genome shotgun (WGS) entry which is preliminary data.</text>
</comment>
<evidence type="ECO:0000256" key="3">
    <source>
        <dbReference type="ARBA" id="ARBA00023295"/>
    </source>
</evidence>
<evidence type="ECO:0000256" key="2">
    <source>
        <dbReference type="ARBA" id="ARBA00022801"/>
    </source>
</evidence>
<dbReference type="Proteomes" id="UP001179952">
    <property type="component" value="Unassembled WGS sequence"/>
</dbReference>
<protein>
    <submittedName>
        <fullName evidence="5">Exopolygalacturonase</fullName>
    </submittedName>
</protein>
<sequence length="58" mass="6055">MASFNQISMGSPSMALELSMAWAKSGDDCIALGNAMSNVNITGVVCGPGHGIRGQQWR</sequence>
<evidence type="ECO:0000313" key="6">
    <source>
        <dbReference type="Proteomes" id="UP001179952"/>
    </source>
</evidence>
<organism evidence="5 6">
    <name type="scientific">Acorus gramineus</name>
    <name type="common">Dwarf sweet flag</name>
    <dbReference type="NCBI Taxonomy" id="55184"/>
    <lineage>
        <taxon>Eukaryota</taxon>
        <taxon>Viridiplantae</taxon>
        <taxon>Streptophyta</taxon>
        <taxon>Embryophyta</taxon>
        <taxon>Tracheophyta</taxon>
        <taxon>Spermatophyta</taxon>
        <taxon>Magnoliopsida</taxon>
        <taxon>Liliopsida</taxon>
        <taxon>Acoraceae</taxon>
        <taxon>Acorus</taxon>
    </lineage>
</organism>
<proteinExistence type="inferred from homology"/>
<dbReference type="GO" id="GO:0005975">
    <property type="term" value="P:carbohydrate metabolic process"/>
    <property type="evidence" value="ECO:0007669"/>
    <property type="project" value="InterPro"/>
</dbReference>
<dbReference type="InterPro" id="IPR011050">
    <property type="entry name" value="Pectin_lyase_fold/virulence"/>
</dbReference>
<evidence type="ECO:0000256" key="1">
    <source>
        <dbReference type="ARBA" id="ARBA00008834"/>
    </source>
</evidence>
<dbReference type="GO" id="GO:0004650">
    <property type="term" value="F:polygalacturonase activity"/>
    <property type="evidence" value="ECO:0007669"/>
    <property type="project" value="InterPro"/>
</dbReference>
<dbReference type="InterPro" id="IPR012334">
    <property type="entry name" value="Pectin_lyas_fold"/>
</dbReference>
<dbReference type="InterPro" id="IPR000743">
    <property type="entry name" value="Glyco_hydro_28"/>
</dbReference>
<accession>A0AAV9B5J8</accession>
<dbReference type="AlphaFoldDB" id="A0AAV9B5J8"/>
<evidence type="ECO:0000256" key="4">
    <source>
        <dbReference type="RuleBase" id="RU361169"/>
    </source>
</evidence>
<keyword evidence="2 4" id="KW-0378">Hydrolase</keyword>
<evidence type="ECO:0000313" key="5">
    <source>
        <dbReference type="EMBL" id="KAK1271606.1"/>
    </source>
</evidence>
<gene>
    <name evidence="5" type="ORF">QJS04_geneDACA019969</name>
</gene>
<dbReference type="Gene3D" id="2.160.20.10">
    <property type="entry name" value="Single-stranded right-handed beta-helix, Pectin lyase-like"/>
    <property type="match status" value="1"/>
</dbReference>
<dbReference type="EMBL" id="JAUJYN010000005">
    <property type="protein sequence ID" value="KAK1271606.1"/>
    <property type="molecule type" value="Genomic_DNA"/>
</dbReference>
<name>A0AAV9B5J8_ACOGR</name>
<dbReference type="Pfam" id="PF00295">
    <property type="entry name" value="Glyco_hydro_28"/>
    <property type="match status" value="1"/>
</dbReference>
<keyword evidence="6" id="KW-1185">Reference proteome</keyword>